<comment type="caution">
    <text evidence="1">The sequence shown here is derived from an EMBL/GenBank/DDBJ whole genome shotgun (WGS) entry which is preliminary data.</text>
</comment>
<dbReference type="Proteomes" id="UP001301958">
    <property type="component" value="Unassembled WGS sequence"/>
</dbReference>
<protein>
    <submittedName>
        <fullName evidence="1">Uncharacterized protein</fullName>
    </submittedName>
</protein>
<reference evidence="1" key="2">
    <citation type="submission" date="2023-05" db="EMBL/GenBank/DDBJ databases">
        <authorList>
            <consortium name="Lawrence Berkeley National Laboratory"/>
            <person name="Steindorff A."/>
            <person name="Hensen N."/>
            <person name="Bonometti L."/>
            <person name="Westerberg I."/>
            <person name="Brannstrom I.O."/>
            <person name="Guillou S."/>
            <person name="Cros-Aarteil S."/>
            <person name="Calhoun S."/>
            <person name="Haridas S."/>
            <person name="Kuo A."/>
            <person name="Mondo S."/>
            <person name="Pangilinan J."/>
            <person name="Riley R."/>
            <person name="Labutti K."/>
            <person name="Andreopoulos B."/>
            <person name="Lipzen A."/>
            <person name="Chen C."/>
            <person name="Yanf M."/>
            <person name="Daum C."/>
            <person name="Ng V."/>
            <person name="Clum A."/>
            <person name="Ohm R."/>
            <person name="Martin F."/>
            <person name="Silar P."/>
            <person name="Natvig D."/>
            <person name="Lalanne C."/>
            <person name="Gautier V."/>
            <person name="Ament-Velasquez S.L."/>
            <person name="Kruys A."/>
            <person name="Hutchinson M.I."/>
            <person name="Powell A.J."/>
            <person name="Barry K."/>
            <person name="Miller A.N."/>
            <person name="Grigoriev I.V."/>
            <person name="Debuchy R."/>
            <person name="Gladieux P."/>
            <person name="Thoren M.H."/>
            <person name="Johannesson H."/>
        </authorList>
    </citation>
    <scope>NUCLEOTIDE SEQUENCE</scope>
    <source>
        <strain evidence="1">CBS 990.96</strain>
    </source>
</reference>
<gene>
    <name evidence="1" type="ORF">QBC38DRAFT_233065</name>
</gene>
<evidence type="ECO:0000313" key="1">
    <source>
        <dbReference type="EMBL" id="KAK4226373.1"/>
    </source>
</evidence>
<sequence>MNWRSPKSLGLTSLTQIRIRGTWKRDGTFSWHFFPLMEISMDYGSCSLPACACHHHSSAGLPSKIFLELVSAPFMFLTMPDRDDALGGLGQGRRSISGIRTLLLPLIIKFKDGKPQTSLRASANFGSKKFIFIFPLIMQELLFNVGLDHVAVRRFDDAHWAAGETNTPLAFLAWHGTPHSSSGHPASGPKRAMSEISGKRIRPVISVFQNRNREF</sequence>
<name>A0AAN7BNT7_9PEZI</name>
<dbReference type="EMBL" id="MU865349">
    <property type="protein sequence ID" value="KAK4226373.1"/>
    <property type="molecule type" value="Genomic_DNA"/>
</dbReference>
<evidence type="ECO:0000313" key="2">
    <source>
        <dbReference type="Proteomes" id="UP001301958"/>
    </source>
</evidence>
<proteinExistence type="predicted"/>
<reference evidence="1" key="1">
    <citation type="journal article" date="2023" name="Mol. Phylogenet. Evol.">
        <title>Genome-scale phylogeny and comparative genomics of the fungal order Sordariales.</title>
        <authorList>
            <person name="Hensen N."/>
            <person name="Bonometti L."/>
            <person name="Westerberg I."/>
            <person name="Brannstrom I.O."/>
            <person name="Guillou S."/>
            <person name="Cros-Aarteil S."/>
            <person name="Calhoun S."/>
            <person name="Haridas S."/>
            <person name="Kuo A."/>
            <person name="Mondo S."/>
            <person name="Pangilinan J."/>
            <person name="Riley R."/>
            <person name="LaButti K."/>
            <person name="Andreopoulos B."/>
            <person name="Lipzen A."/>
            <person name="Chen C."/>
            <person name="Yan M."/>
            <person name="Daum C."/>
            <person name="Ng V."/>
            <person name="Clum A."/>
            <person name="Steindorff A."/>
            <person name="Ohm R.A."/>
            <person name="Martin F."/>
            <person name="Silar P."/>
            <person name="Natvig D.O."/>
            <person name="Lalanne C."/>
            <person name="Gautier V."/>
            <person name="Ament-Velasquez S.L."/>
            <person name="Kruys A."/>
            <person name="Hutchinson M.I."/>
            <person name="Powell A.J."/>
            <person name="Barry K."/>
            <person name="Miller A.N."/>
            <person name="Grigoriev I.V."/>
            <person name="Debuchy R."/>
            <person name="Gladieux P."/>
            <person name="Hiltunen Thoren M."/>
            <person name="Johannesson H."/>
        </authorList>
    </citation>
    <scope>NUCLEOTIDE SEQUENCE</scope>
    <source>
        <strain evidence="1">CBS 990.96</strain>
    </source>
</reference>
<accession>A0AAN7BNT7</accession>
<keyword evidence="2" id="KW-1185">Reference proteome</keyword>
<dbReference type="AlphaFoldDB" id="A0AAN7BNT7"/>
<organism evidence="1 2">
    <name type="scientific">Podospora fimiseda</name>
    <dbReference type="NCBI Taxonomy" id="252190"/>
    <lineage>
        <taxon>Eukaryota</taxon>
        <taxon>Fungi</taxon>
        <taxon>Dikarya</taxon>
        <taxon>Ascomycota</taxon>
        <taxon>Pezizomycotina</taxon>
        <taxon>Sordariomycetes</taxon>
        <taxon>Sordariomycetidae</taxon>
        <taxon>Sordariales</taxon>
        <taxon>Podosporaceae</taxon>
        <taxon>Podospora</taxon>
    </lineage>
</organism>